<dbReference type="GO" id="GO:0008233">
    <property type="term" value="F:peptidase activity"/>
    <property type="evidence" value="ECO:0007669"/>
    <property type="project" value="UniProtKB-KW"/>
</dbReference>
<dbReference type="EMBL" id="LMVO01000043">
    <property type="protein sequence ID" value="PAV08786.1"/>
    <property type="molecule type" value="Genomic_DNA"/>
</dbReference>
<dbReference type="AlphaFoldDB" id="A0AAX0Q6B9"/>
<evidence type="ECO:0000256" key="5">
    <source>
        <dbReference type="ARBA" id="ARBA00022801"/>
    </source>
</evidence>
<keyword evidence="2" id="KW-1003">Cell membrane</keyword>
<evidence type="ECO:0008006" key="12">
    <source>
        <dbReference type="Google" id="ProtNLM"/>
    </source>
</evidence>
<dbReference type="GO" id="GO:0006508">
    <property type="term" value="P:proteolysis"/>
    <property type="evidence" value="ECO:0007669"/>
    <property type="project" value="UniProtKB-KW"/>
</dbReference>
<feature type="transmembrane region" description="Helical" evidence="9">
    <location>
        <begin position="185"/>
        <end position="208"/>
    </location>
</feature>
<protein>
    <recommendedName>
        <fullName evidence="12">Archaeosortase A</fullName>
    </recommendedName>
</protein>
<keyword evidence="11" id="KW-1185">Reference proteome</keyword>
<feature type="transmembrane region" description="Helical" evidence="9">
    <location>
        <begin position="55"/>
        <end position="72"/>
    </location>
</feature>
<feature type="active site" description="Proton donor" evidence="8">
    <location>
        <position position="198"/>
    </location>
</feature>
<feature type="transmembrane region" description="Helical" evidence="9">
    <location>
        <begin position="6"/>
        <end position="22"/>
    </location>
</feature>
<evidence type="ECO:0000256" key="3">
    <source>
        <dbReference type="ARBA" id="ARBA00022670"/>
    </source>
</evidence>
<keyword evidence="7 9" id="KW-0472">Membrane</keyword>
<feature type="transmembrane region" description="Helical" evidence="9">
    <location>
        <begin position="228"/>
        <end position="253"/>
    </location>
</feature>
<feature type="transmembrane region" description="Helical" evidence="9">
    <location>
        <begin position="108"/>
        <end position="133"/>
    </location>
</feature>
<evidence type="ECO:0000256" key="4">
    <source>
        <dbReference type="ARBA" id="ARBA00022692"/>
    </source>
</evidence>
<comment type="caution">
    <text evidence="10">The sequence shown here is derived from an EMBL/GenBank/DDBJ whole genome shotgun (WGS) entry which is preliminary data.</text>
</comment>
<dbReference type="Proteomes" id="UP000243820">
    <property type="component" value="Unassembled WGS sequence"/>
</dbReference>
<evidence type="ECO:0000256" key="2">
    <source>
        <dbReference type="ARBA" id="ARBA00022475"/>
    </source>
</evidence>
<name>A0AAX0Q6B9_9EURY</name>
<feature type="transmembrane region" description="Helical" evidence="9">
    <location>
        <begin position="29"/>
        <end position="49"/>
    </location>
</feature>
<evidence type="ECO:0000256" key="9">
    <source>
        <dbReference type="SAM" id="Phobius"/>
    </source>
</evidence>
<comment type="subcellular location">
    <subcellularLocation>
        <location evidence="1">Cell membrane</location>
        <topology evidence="1">Multi-pass membrane protein</topology>
    </subcellularLocation>
</comment>
<evidence type="ECO:0000256" key="7">
    <source>
        <dbReference type="ARBA" id="ARBA00023136"/>
    </source>
</evidence>
<dbReference type="RefSeq" id="WP_052319961.1">
    <property type="nucleotide sequence ID" value="NZ_LMVO01000043.1"/>
</dbReference>
<reference evidence="10 11" key="1">
    <citation type="journal article" date="2017" name="BMC Genomics">
        <title>Genomic analysis of methanogenic archaea reveals a shift towards energy conservation.</title>
        <authorList>
            <person name="Gilmore S.P."/>
            <person name="Henske J.K."/>
            <person name="Sexton J.A."/>
            <person name="Solomon K.V."/>
            <person name="Seppala S."/>
            <person name="Yoo J.I."/>
            <person name="Huyett L.M."/>
            <person name="Pressman A."/>
            <person name="Cogan J.Z."/>
            <person name="Kivenson V."/>
            <person name="Peng X."/>
            <person name="Tan Y."/>
            <person name="Valentine D.L."/>
            <person name="O'Malley M.A."/>
        </authorList>
    </citation>
    <scope>NUCLEOTIDE SEQUENCE [LARGE SCALE GENOMIC DNA]</scope>
    <source>
        <strain evidence="10 11">XII</strain>
    </source>
</reference>
<dbReference type="PIRSF" id="PIRSF025737">
    <property type="entry name" value="Cyco1"/>
    <property type="match status" value="1"/>
</dbReference>
<dbReference type="GO" id="GO:0005886">
    <property type="term" value="C:plasma membrane"/>
    <property type="evidence" value="ECO:0007669"/>
    <property type="project" value="UniProtKB-SubCell"/>
</dbReference>
<evidence type="ECO:0000256" key="6">
    <source>
        <dbReference type="ARBA" id="ARBA00022989"/>
    </source>
</evidence>
<keyword evidence="3" id="KW-0645">Protease</keyword>
<keyword evidence="4 9" id="KW-0812">Transmembrane</keyword>
<sequence length="284" mass="32058">MLDTLILWILIISLTAFLLTLIPGKHERFTAITGWILLEFSFLLMLPALIEEGNIFYPVMVIAGLPLIYITVRRLTAGDVRILRLTYAAAVGGIVYAPFALITELGNWLISVVVFCIRAVFDMLSFPYIMAGWDMFESVWAVPGQTYGYMDQIILGCTGITAVAILLGVIALTKTSWKQKIGLTLLVAAPIFIINIFRNVFVIMAYFGQWFPWFEEELAHPTIPGYASFFWSHNVICEGAAFLLILVIAYLLFRFSPGLISNIREILFIYRDDLRALLGRGQRK</sequence>
<evidence type="ECO:0000256" key="8">
    <source>
        <dbReference type="PIRSR" id="PIRSR025737-1"/>
    </source>
</evidence>
<dbReference type="InterPro" id="IPR014522">
    <property type="entry name" value="ArtA"/>
</dbReference>
<proteinExistence type="predicted"/>
<evidence type="ECO:0000313" key="11">
    <source>
        <dbReference type="Proteomes" id="UP000243820"/>
    </source>
</evidence>
<evidence type="ECO:0000256" key="1">
    <source>
        <dbReference type="ARBA" id="ARBA00004651"/>
    </source>
</evidence>
<feature type="transmembrane region" description="Helical" evidence="9">
    <location>
        <begin position="153"/>
        <end position="173"/>
    </location>
</feature>
<gene>
    <name evidence="10" type="ORF">ASJ83_00210</name>
</gene>
<organism evidence="10 11">
    <name type="scientific">Methanocorpusculum parvum</name>
    <dbReference type="NCBI Taxonomy" id="2193"/>
    <lineage>
        <taxon>Archaea</taxon>
        <taxon>Methanobacteriati</taxon>
        <taxon>Methanobacteriota</taxon>
        <taxon>Stenosarchaea group</taxon>
        <taxon>Methanomicrobia</taxon>
        <taxon>Methanomicrobiales</taxon>
        <taxon>Methanocorpusculaceae</taxon>
        <taxon>Methanocorpusculum</taxon>
    </lineage>
</organism>
<keyword evidence="6 9" id="KW-1133">Transmembrane helix</keyword>
<keyword evidence="5" id="KW-0378">Hydrolase</keyword>
<dbReference type="InterPro" id="IPR026392">
    <property type="entry name" value="Exo/Archaeosortase_dom"/>
</dbReference>
<dbReference type="NCBIfam" id="TIGR04178">
    <property type="entry name" value="exo_archaeo"/>
    <property type="match status" value="1"/>
</dbReference>
<accession>A0AAX0Q6B9</accession>
<feature type="active site" description="Acyl-thioester intermediate" evidence="8">
    <location>
        <position position="157"/>
    </location>
</feature>
<dbReference type="NCBIfam" id="TIGR04125">
    <property type="entry name" value="exosort_PGF_TRM"/>
    <property type="match status" value="1"/>
</dbReference>
<evidence type="ECO:0000313" key="10">
    <source>
        <dbReference type="EMBL" id="PAV08786.1"/>
    </source>
</evidence>